<gene>
    <name evidence="6" type="primary">ubiE</name>
    <name evidence="6" type="ORF">NFRAN_1194</name>
</gene>
<evidence type="ECO:0000256" key="3">
    <source>
        <dbReference type="ARBA" id="ARBA00022679"/>
    </source>
</evidence>
<sequence>MSNSKSDQIKQAQRQSWDSVAFGWQKWWKTFENGAQVVSDKLVSLGDVKPGSKVLDIATGIGEPAITAAHRVGNDGYVLATDLSPQMLYIAKERAKSLKLDNRMEFKEGDAETIVLNPSEFDVALCRWGLMFLPNLDLGLSNIHKSLVEGGRFATAVWSTPNKVPQLSIPMNIARRETNAPAPPPGTLGPFSLADDKILFSAFEKAGFRNIQIEKVNVTFRFDTAEDFTKFTQDIAAPINVLLKDETKERTEQIWNMITQEVSKFATISNNSMEKKGLVSIDNEAICIVGTK</sequence>
<evidence type="ECO:0000256" key="4">
    <source>
        <dbReference type="ARBA" id="ARBA00025707"/>
    </source>
</evidence>
<reference evidence="6 7" key="1">
    <citation type="submission" date="2019-02" db="EMBL/GenBank/DDBJ databases">
        <authorList>
            <person name="Lehtovirta-Morley E L."/>
        </authorList>
    </citation>
    <scope>NUCLEOTIDE SEQUENCE [LARGE SCALE GENOMIC DNA]</scope>
    <source>
        <strain evidence="6">NFRAN1</strain>
    </source>
</reference>
<dbReference type="SUPFAM" id="SSF53335">
    <property type="entry name" value="S-adenosyl-L-methionine-dependent methyltransferases"/>
    <property type="match status" value="1"/>
</dbReference>
<dbReference type="Pfam" id="PF13847">
    <property type="entry name" value="Methyltransf_31"/>
    <property type="match status" value="1"/>
</dbReference>
<dbReference type="GeneID" id="39420597"/>
<protein>
    <submittedName>
        <fullName evidence="6">Ubiquinone/menaquinone biosynthesis C-methyltransferase UbiE</fullName>
        <ecNumber evidence="6">2.1.1.163</ecNumber>
    </submittedName>
</protein>
<evidence type="ECO:0000313" key="6">
    <source>
        <dbReference type="EMBL" id="VFJ13516.1"/>
    </source>
</evidence>
<keyword evidence="7" id="KW-1185">Reference proteome</keyword>
<feature type="domain" description="Methyltransferase" evidence="5">
    <location>
        <begin position="49"/>
        <end position="159"/>
    </location>
</feature>
<name>A0A484I8S4_9ARCH</name>
<accession>A0A484I8S4</accession>
<organism evidence="6 7">
    <name type="scientific">Candidatus Nitrosocosmicus franklandianus</name>
    <dbReference type="NCBI Taxonomy" id="1798806"/>
    <lineage>
        <taxon>Archaea</taxon>
        <taxon>Nitrososphaerota</taxon>
        <taxon>Nitrososphaeria</taxon>
        <taxon>Nitrososphaerales</taxon>
        <taxon>Nitrososphaeraceae</taxon>
        <taxon>Candidatus Nitrosocosmicus</taxon>
    </lineage>
</organism>
<evidence type="ECO:0000259" key="5">
    <source>
        <dbReference type="Pfam" id="PF13847"/>
    </source>
</evidence>
<dbReference type="EMBL" id="LR216287">
    <property type="protein sequence ID" value="VFJ13516.1"/>
    <property type="molecule type" value="Genomic_DNA"/>
</dbReference>
<dbReference type="PANTHER" id="PTHR44307">
    <property type="entry name" value="PHOSPHOETHANOLAMINE METHYLTRANSFERASE"/>
    <property type="match status" value="1"/>
</dbReference>
<dbReference type="Proteomes" id="UP000294299">
    <property type="component" value="Chromosome NFRAN"/>
</dbReference>
<keyword evidence="2 6" id="KW-0489">Methyltransferase</keyword>
<dbReference type="OrthoDB" id="8915at2157"/>
<dbReference type="GO" id="GO:0032259">
    <property type="term" value="P:methylation"/>
    <property type="evidence" value="ECO:0007669"/>
    <property type="project" value="UniProtKB-KW"/>
</dbReference>
<evidence type="ECO:0000313" key="7">
    <source>
        <dbReference type="Proteomes" id="UP000294299"/>
    </source>
</evidence>
<comment type="pathway">
    <text evidence="1">Lipid metabolism.</text>
</comment>
<dbReference type="KEGG" id="nfn:NFRAN_1194"/>
<keyword evidence="3 6" id="KW-0808">Transferase</keyword>
<evidence type="ECO:0000256" key="2">
    <source>
        <dbReference type="ARBA" id="ARBA00022603"/>
    </source>
</evidence>
<dbReference type="RefSeq" id="WP_134483442.1">
    <property type="nucleotide sequence ID" value="NZ_LR216287.1"/>
</dbReference>
<evidence type="ECO:0000256" key="1">
    <source>
        <dbReference type="ARBA" id="ARBA00005189"/>
    </source>
</evidence>
<dbReference type="InterPro" id="IPR029063">
    <property type="entry name" value="SAM-dependent_MTases_sf"/>
</dbReference>
<dbReference type="EC" id="2.1.1.163" evidence="6"/>
<proteinExistence type="predicted"/>
<dbReference type="CDD" id="cd02440">
    <property type="entry name" value="AdoMet_MTases"/>
    <property type="match status" value="1"/>
</dbReference>
<keyword evidence="6" id="KW-0830">Ubiquinone</keyword>
<dbReference type="PANTHER" id="PTHR44307:SF2">
    <property type="entry name" value="PHOSPHOETHANOLAMINE METHYLTRANSFERASE ISOFORM X1"/>
    <property type="match status" value="1"/>
</dbReference>
<dbReference type="AlphaFoldDB" id="A0A484I8S4"/>
<comment type="pathway">
    <text evidence="4">Phospholipid metabolism.</text>
</comment>
<dbReference type="InterPro" id="IPR025714">
    <property type="entry name" value="Methyltranfer_dom"/>
</dbReference>
<dbReference type="Gene3D" id="3.40.50.150">
    <property type="entry name" value="Vaccinia Virus protein VP39"/>
    <property type="match status" value="1"/>
</dbReference>
<dbReference type="GO" id="GO:0043770">
    <property type="term" value="F:demethylmenaquinone methyltransferase activity"/>
    <property type="evidence" value="ECO:0007669"/>
    <property type="project" value="UniProtKB-EC"/>
</dbReference>